<comment type="caution">
    <text evidence="1">The sequence shown here is derived from an EMBL/GenBank/DDBJ whole genome shotgun (WGS) entry which is preliminary data.</text>
</comment>
<name>A0ABP8GLY0_9SPHI</name>
<dbReference type="EMBL" id="BAABFT010000007">
    <property type="protein sequence ID" value="GAA4326795.1"/>
    <property type="molecule type" value="Genomic_DNA"/>
</dbReference>
<sequence length="69" mass="8024">MSNDRFAAQLETRIFYFYVVDQKPAEVKITMYGTPYTFQRFNEGWRNAASNMMNMSQPLIDSVVAVIYG</sequence>
<protein>
    <submittedName>
        <fullName evidence="1">Uncharacterized protein</fullName>
    </submittedName>
</protein>
<accession>A0ABP8GLY0</accession>
<organism evidence="1 2">
    <name type="scientific">Mucilaginibacter gynuensis</name>
    <dbReference type="NCBI Taxonomy" id="1302236"/>
    <lineage>
        <taxon>Bacteria</taxon>
        <taxon>Pseudomonadati</taxon>
        <taxon>Bacteroidota</taxon>
        <taxon>Sphingobacteriia</taxon>
        <taxon>Sphingobacteriales</taxon>
        <taxon>Sphingobacteriaceae</taxon>
        <taxon>Mucilaginibacter</taxon>
    </lineage>
</organism>
<keyword evidence="2" id="KW-1185">Reference proteome</keyword>
<gene>
    <name evidence="1" type="ORF">GCM10023149_29830</name>
</gene>
<dbReference type="RefSeq" id="WP_345211912.1">
    <property type="nucleotide sequence ID" value="NZ_BAABFT010000007.1"/>
</dbReference>
<reference evidence="2" key="1">
    <citation type="journal article" date="2019" name="Int. J. Syst. Evol. Microbiol.">
        <title>The Global Catalogue of Microorganisms (GCM) 10K type strain sequencing project: providing services to taxonomists for standard genome sequencing and annotation.</title>
        <authorList>
            <consortium name="The Broad Institute Genomics Platform"/>
            <consortium name="The Broad Institute Genome Sequencing Center for Infectious Disease"/>
            <person name="Wu L."/>
            <person name="Ma J."/>
        </authorList>
    </citation>
    <scope>NUCLEOTIDE SEQUENCE [LARGE SCALE GENOMIC DNA]</scope>
    <source>
        <strain evidence="2">JCM 17705</strain>
    </source>
</reference>
<evidence type="ECO:0000313" key="2">
    <source>
        <dbReference type="Proteomes" id="UP001500582"/>
    </source>
</evidence>
<evidence type="ECO:0000313" key="1">
    <source>
        <dbReference type="EMBL" id="GAA4326795.1"/>
    </source>
</evidence>
<proteinExistence type="predicted"/>
<dbReference type="Proteomes" id="UP001500582">
    <property type="component" value="Unassembled WGS sequence"/>
</dbReference>